<evidence type="ECO:0000313" key="3">
    <source>
        <dbReference type="EMBL" id="KAF3847332.1"/>
    </source>
</evidence>
<keyword evidence="2" id="KW-1133">Transmembrane helix</keyword>
<keyword evidence="4" id="KW-1185">Reference proteome</keyword>
<evidence type="ECO:0000256" key="2">
    <source>
        <dbReference type="SAM" id="Phobius"/>
    </source>
</evidence>
<dbReference type="AlphaFoldDB" id="A0A7J5YD14"/>
<keyword evidence="2" id="KW-0812">Transmembrane</keyword>
<evidence type="ECO:0000313" key="4">
    <source>
        <dbReference type="Proteomes" id="UP000518266"/>
    </source>
</evidence>
<feature type="compositionally biased region" description="Low complexity" evidence="1">
    <location>
        <begin position="384"/>
        <end position="401"/>
    </location>
</feature>
<keyword evidence="2" id="KW-0472">Membrane</keyword>
<dbReference type="OrthoDB" id="10674504at2759"/>
<evidence type="ECO:0000256" key="1">
    <source>
        <dbReference type="SAM" id="MobiDB-lite"/>
    </source>
</evidence>
<protein>
    <submittedName>
        <fullName evidence="3">Uncharacterized protein</fullName>
    </submittedName>
</protein>
<gene>
    <name evidence="3" type="ORF">F7725_020360</name>
</gene>
<feature type="transmembrane region" description="Helical" evidence="2">
    <location>
        <begin position="454"/>
        <end position="478"/>
    </location>
</feature>
<feature type="transmembrane region" description="Helical" evidence="2">
    <location>
        <begin position="220"/>
        <end position="241"/>
    </location>
</feature>
<accession>A0A7J5YD14</accession>
<feature type="transmembrane region" description="Helical" evidence="2">
    <location>
        <begin position="311"/>
        <end position="334"/>
    </location>
</feature>
<organism evidence="3 4">
    <name type="scientific">Dissostichus mawsoni</name>
    <name type="common">Antarctic cod</name>
    <dbReference type="NCBI Taxonomy" id="36200"/>
    <lineage>
        <taxon>Eukaryota</taxon>
        <taxon>Metazoa</taxon>
        <taxon>Chordata</taxon>
        <taxon>Craniata</taxon>
        <taxon>Vertebrata</taxon>
        <taxon>Euteleostomi</taxon>
        <taxon>Actinopterygii</taxon>
        <taxon>Neopterygii</taxon>
        <taxon>Teleostei</taxon>
        <taxon>Neoteleostei</taxon>
        <taxon>Acanthomorphata</taxon>
        <taxon>Eupercaria</taxon>
        <taxon>Perciformes</taxon>
        <taxon>Notothenioidei</taxon>
        <taxon>Nototheniidae</taxon>
        <taxon>Dissostichus</taxon>
    </lineage>
</organism>
<comment type="caution">
    <text evidence="3">The sequence shown here is derived from an EMBL/GenBank/DDBJ whole genome shotgun (WGS) entry which is preliminary data.</text>
</comment>
<feature type="region of interest" description="Disordered" evidence="1">
    <location>
        <begin position="371"/>
        <end position="411"/>
    </location>
</feature>
<reference evidence="3 4" key="1">
    <citation type="submission" date="2020-03" db="EMBL/GenBank/DDBJ databases">
        <title>Dissostichus mawsoni Genome sequencing and assembly.</title>
        <authorList>
            <person name="Park H."/>
        </authorList>
    </citation>
    <scope>NUCLEOTIDE SEQUENCE [LARGE SCALE GENOMIC DNA]</scope>
    <source>
        <strain evidence="3">DM0001</strain>
        <tissue evidence="3">Muscle</tissue>
    </source>
</reference>
<name>A0A7J5YD14_DISMA</name>
<proteinExistence type="predicted"/>
<feature type="non-terminal residue" evidence="3">
    <location>
        <position position="1"/>
    </location>
</feature>
<dbReference type="Proteomes" id="UP000518266">
    <property type="component" value="Unassembled WGS sequence"/>
</dbReference>
<sequence>PVIKVIFTECECRLTVGCREHLNDLNKIKYNTLLVSLTTICHTLDDSQQDDDDKEEEGDVKDHSVELVLIPRWVLNFISNTSTSTHANVHVEQNLRKKLKATTVYRYTTTASKPTVIISCEEQRVAHWLLRSVEHQPVPLALDVLVLRLLSDIETIKLQLSGQLLLSLEDDQRDLKGFRVNISYLEAVVADDAEDGDDSVDDTKESHGRLHVACALFQEVVHGTFFFLIFTSVIKSGPILLSTRSFKQAGALKQCRTLNLLLTTSLACTHLVEEQDEIESEGDEQDQEAKVVEVARKLIPQLKALLRGFLFLLRLGLFFLLFYHLGLLLLYLSLWRSHFFGLSRLSRLLFLSWFSHGFQLGVPSGVGGSSAVVSPKSPSPPGVLKPGRRPPSLSSLSSSSSPSPPPSKSHLSKFAVATSQVTECEHVEEVPHALQKLCEGRSCLWRDFISIAFLSFYSLCLFSPAFLSFLVVFVFCIVSLRLRDRRRNVHLKDGVLAEVHKHLHFLTLLALIDHIKDELPLGLSNLWHFPLVAISLADLKVNALNLLAGSHDLDAAEERAEVLEHALCLLQEVLKASVMGNVLRQVASEQERRNWISEGEYCFWLSMALEKSFLEISPRGSLT</sequence>
<dbReference type="EMBL" id="JAAKFY010000013">
    <property type="protein sequence ID" value="KAF3847332.1"/>
    <property type="molecule type" value="Genomic_DNA"/>
</dbReference>